<reference evidence="2" key="1">
    <citation type="submission" date="2021-02" db="EMBL/GenBank/DDBJ databases">
        <title>Genome-Resolved Metagenomics of a Microbial Community Performing Photosynthetic Biological Nutrient Removal.</title>
        <authorList>
            <person name="Mcdaniel E.A."/>
        </authorList>
    </citation>
    <scope>NUCLEOTIDE SEQUENCE</scope>
    <source>
        <strain evidence="2">UWPOB_OBS1</strain>
    </source>
</reference>
<name>A0A8J7TPJ0_9BACT</name>
<comment type="caution">
    <text evidence="2">The sequence shown here is derived from an EMBL/GenBank/DDBJ whole genome shotgun (WGS) entry which is preliminary data.</text>
</comment>
<dbReference type="PROSITE" id="PS51257">
    <property type="entry name" value="PROKAR_LIPOPROTEIN"/>
    <property type="match status" value="1"/>
</dbReference>
<sequence>MMKYRSLAAVAAITIAALSLGGCAVSPAVGVHTLEPSKPTITTTDASARGIIVLPKPGGGSYVCAEPSPDVAMAAVAKMIAEVKSQ</sequence>
<evidence type="ECO:0000256" key="1">
    <source>
        <dbReference type="SAM" id="SignalP"/>
    </source>
</evidence>
<organism evidence="2 3">
    <name type="scientific">Candidatus Obscuribacter phosphatis</name>
    <dbReference type="NCBI Taxonomy" id="1906157"/>
    <lineage>
        <taxon>Bacteria</taxon>
        <taxon>Bacillati</taxon>
        <taxon>Candidatus Melainabacteria</taxon>
        <taxon>Candidatus Obscuribacterales</taxon>
        <taxon>Candidatus Obscuribacteraceae</taxon>
        <taxon>Candidatus Obscuribacter</taxon>
    </lineage>
</organism>
<accession>A0A8J7TPJ0</accession>
<dbReference type="Proteomes" id="UP000664277">
    <property type="component" value="Unassembled WGS sequence"/>
</dbReference>
<dbReference type="AlphaFoldDB" id="A0A8J7TPJ0"/>
<keyword evidence="1" id="KW-0732">Signal</keyword>
<feature type="signal peptide" evidence="1">
    <location>
        <begin position="1"/>
        <end position="24"/>
    </location>
</feature>
<evidence type="ECO:0000313" key="3">
    <source>
        <dbReference type="Proteomes" id="UP000664277"/>
    </source>
</evidence>
<dbReference type="EMBL" id="JAFLCK010000030">
    <property type="protein sequence ID" value="MBN8662098.1"/>
    <property type="molecule type" value="Genomic_DNA"/>
</dbReference>
<proteinExistence type="predicted"/>
<feature type="non-terminal residue" evidence="2">
    <location>
        <position position="86"/>
    </location>
</feature>
<feature type="chain" id="PRO_5035247283" description="Lipoprotein" evidence="1">
    <location>
        <begin position="25"/>
        <end position="86"/>
    </location>
</feature>
<evidence type="ECO:0008006" key="4">
    <source>
        <dbReference type="Google" id="ProtNLM"/>
    </source>
</evidence>
<evidence type="ECO:0000313" key="2">
    <source>
        <dbReference type="EMBL" id="MBN8662098.1"/>
    </source>
</evidence>
<gene>
    <name evidence="2" type="ORF">J0M35_17150</name>
</gene>
<protein>
    <recommendedName>
        <fullName evidence="4">Lipoprotein</fullName>
    </recommendedName>
</protein>